<feature type="region of interest" description="Disordered" evidence="1">
    <location>
        <begin position="1"/>
        <end position="37"/>
    </location>
</feature>
<accession>A0A6J4JKN3</accession>
<evidence type="ECO:0000256" key="1">
    <source>
        <dbReference type="SAM" id="MobiDB-lite"/>
    </source>
</evidence>
<feature type="non-terminal residue" evidence="2">
    <location>
        <position position="37"/>
    </location>
</feature>
<proteinExistence type="predicted"/>
<sequence length="37" mass="4071">EHRPRPQLRLFRHRARAGGGAGPDRLRAAGLPRGRAS</sequence>
<evidence type="ECO:0000313" key="2">
    <source>
        <dbReference type="EMBL" id="CAA9280987.1"/>
    </source>
</evidence>
<feature type="non-terminal residue" evidence="2">
    <location>
        <position position="1"/>
    </location>
</feature>
<dbReference type="EMBL" id="CADCTL010000279">
    <property type="protein sequence ID" value="CAA9280987.1"/>
    <property type="molecule type" value="Genomic_DNA"/>
</dbReference>
<feature type="compositionally biased region" description="Basic residues" evidence="1">
    <location>
        <begin position="1"/>
        <end position="16"/>
    </location>
</feature>
<organism evidence="2">
    <name type="scientific">uncultured Acetobacteraceae bacterium</name>
    <dbReference type="NCBI Taxonomy" id="169975"/>
    <lineage>
        <taxon>Bacteria</taxon>
        <taxon>Pseudomonadati</taxon>
        <taxon>Pseudomonadota</taxon>
        <taxon>Alphaproteobacteria</taxon>
        <taxon>Acetobacterales</taxon>
        <taxon>Acetobacteraceae</taxon>
        <taxon>environmental samples</taxon>
    </lineage>
</organism>
<name>A0A6J4JKN3_9PROT</name>
<protein>
    <submittedName>
        <fullName evidence="2">MG(2+) CHELATASE FAMILY PROTEIN / ComM-related protein</fullName>
    </submittedName>
</protein>
<reference evidence="2" key="1">
    <citation type="submission" date="2020-02" db="EMBL/GenBank/DDBJ databases">
        <authorList>
            <person name="Meier V. D."/>
        </authorList>
    </citation>
    <scope>NUCLEOTIDE SEQUENCE</scope>
    <source>
        <strain evidence="2">AVDCRST_MAG04</strain>
    </source>
</reference>
<feature type="compositionally biased region" description="Low complexity" evidence="1">
    <location>
        <begin position="28"/>
        <end position="37"/>
    </location>
</feature>
<gene>
    <name evidence="2" type="ORF">AVDCRST_MAG04-3720</name>
</gene>
<dbReference type="AlphaFoldDB" id="A0A6J4JKN3"/>